<dbReference type="GO" id="GO:0008553">
    <property type="term" value="F:P-type proton-exporting transporter activity"/>
    <property type="evidence" value="ECO:0007669"/>
    <property type="project" value="InterPro"/>
</dbReference>
<dbReference type="Pfam" id="PF00122">
    <property type="entry name" value="E1-E2_ATPase"/>
    <property type="match status" value="1"/>
</dbReference>
<feature type="transmembrane region" description="Helical" evidence="12">
    <location>
        <begin position="85"/>
        <end position="104"/>
    </location>
</feature>
<evidence type="ECO:0000256" key="3">
    <source>
        <dbReference type="ARBA" id="ARBA00022553"/>
    </source>
</evidence>
<evidence type="ECO:0000256" key="12">
    <source>
        <dbReference type="SAM" id="Phobius"/>
    </source>
</evidence>
<dbReference type="eggNOG" id="arCOG01578">
    <property type="taxonomic scope" value="Archaea"/>
</dbReference>
<sequence length="825" mass="91637">MDQKIKVEEAVNIKTSELLETLSSDLKGLSSEEARKRLQKYGYNEISEEKISPIKKLLKFFWGPIPWMIETALILSILIQHWADFTVILILLLINGLVGFWQEYKADNAIDLLKEKLAYRARVLRDGKWDVIPSRLLVPGDIVKIRLGDIVPADLKLTEGDYVNVDESSITGESLPVDKTVESICYSGSVIQGGEMKGLVLETGMDTFFGRAAGLVTKSKTKSHLEEAVIKIGDYLIILDAILVSFIFIAGLFRNQSFFEILGFSLVLTIASIPVAQPAVLSVTMTVGAMALAKKKAIVSKLSAIEEMAGMDVLCSDKTGTLTKNKVKIAEIAPFGKFTMDDVLFFAALASSKEASDAIDEAVYAEIKGSKILINRLWEHKLIKFNPFDPIKKSVETEIQYKDEYAFKVSKGAPQVILSLLSRSSSSKENGVDLKDLEKKVNGKVDVFASRGYRALGVAKTDVEGNWSFVGLISLYDPPRKDSKETIAAARSMGIDVKMVTGDHIAIAKEIAKELNLDTNIMLPSSFLNKPDRQAEEIVEDASGFAEVFPEHKYQIVEILQRNDKIVGMTGDGVNDAPALKKADAGIAVFGATDAAKSAADIVFTKPGLSVIINAITESFKIFHRMRSYSIYRVAETIRILIFSAIIILAFNFYPVTALMLVLIALLDDIPVMTIAYDRTEELNRPQKWDMYQVLGMSTFLGLLGVLSSLILFYIGIKVLNLNAGILQSIIFLKLVVAGHLTMFVTRNTGHFWSVMPSGIFFWSVILTDIFATLLVVFGWYLTPIGWELALLVWLYSLTAFLIEDQLKIYFYKVLDSHDLKYFKS</sequence>
<dbReference type="SFLD" id="SFLDS00003">
    <property type="entry name" value="Haloacid_Dehalogenase"/>
    <property type="match status" value="1"/>
</dbReference>
<dbReference type="PROSITE" id="PS00154">
    <property type="entry name" value="ATPASE_E1_E2"/>
    <property type="match status" value="1"/>
</dbReference>
<evidence type="ECO:0000256" key="7">
    <source>
        <dbReference type="ARBA" id="ARBA00022840"/>
    </source>
</evidence>
<keyword evidence="10 12" id="KW-1133">Transmembrane helix</keyword>
<dbReference type="SFLD" id="SFLDG00002">
    <property type="entry name" value="C1.7:_P-type_atpase_like"/>
    <property type="match status" value="1"/>
</dbReference>
<dbReference type="InterPro" id="IPR001757">
    <property type="entry name" value="P_typ_ATPase"/>
</dbReference>
<dbReference type="AlphaFoldDB" id="F6D584"/>
<evidence type="ECO:0000256" key="6">
    <source>
        <dbReference type="ARBA" id="ARBA00022741"/>
    </source>
</evidence>
<feature type="transmembrane region" description="Helical" evidence="12">
    <location>
        <begin position="232"/>
        <end position="253"/>
    </location>
</feature>
<dbReference type="KEGG" id="mew:MSWAN_1175"/>
<feature type="transmembrane region" description="Helical" evidence="12">
    <location>
        <begin position="698"/>
        <end position="720"/>
    </location>
</feature>
<dbReference type="InterPro" id="IPR059000">
    <property type="entry name" value="ATPase_P-type_domA"/>
</dbReference>
<dbReference type="InterPro" id="IPR023299">
    <property type="entry name" value="ATPase_P-typ_cyto_dom_N"/>
</dbReference>
<dbReference type="GO" id="GO:0016887">
    <property type="term" value="F:ATP hydrolysis activity"/>
    <property type="evidence" value="ECO:0007669"/>
    <property type="project" value="InterPro"/>
</dbReference>
<protein>
    <submittedName>
        <fullName evidence="14">Plasma-membrane proton-efflux P-type ATPase</fullName>
        <ecNumber evidence="14">3.6.3.6</ecNumber>
    </submittedName>
</protein>
<dbReference type="NCBIfam" id="TIGR01647">
    <property type="entry name" value="ATPase-IIIA_H"/>
    <property type="match status" value="1"/>
</dbReference>
<dbReference type="EMBL" id="CP002772">
    <property type="protein sequence ID" value="AEG18192.1"/>
    <property type="molecule type" value="Genomic_DNA"/>
</dbReference>
<dbReference type="PRINTS" id="PR00120">
    <property type="entry name" value="HATPASE"/>
</dbReference>
<dbReference type="GO" id="GO:0120029">
    <property type="term" value="P:proton export across plasma membrane"/>
    <property type="evidence" value="ECO:0007669"/>
    <property type="project" value="InterPro"/>
</dbReference>
<dbReference type="InterPro" id="IPR018303">
    <property type="entry name" value="ATPase_P-typ_P_site"/>
</dbReference>
<dbReference type="CDD" id="cd02076">
    <property type="entry name" value="P-type_ATPase_H"/>
    <property type="match status" value="1"/>
</dbReference>
<evidence type="ECO:0000256" key="1">
    <source>
        <dbReference type="ARBA" id="ARBA00004141"/>
    </source>
</evidence>
<dbReference type="OrthoDB" id="8588at2157"/>
<keyword evidence="6" id="KW-0547">Nucleotide-binding</keyword>
<dbReference type="InterPro" id="IPR036412">
    <property type="entry name" value="HAD-like_sf"/>
</dbReference>
<dbReference type="Gene3D" id="1.20.1110.10">
    <property type="entry name" value="Calcium-transporting ATPase, transmembrane domain"/>
    <property type="match status" value="1"/>
</dbReference>
<dbReference type="PRINTS" id="PR00119">
    <property type="entry name" value="CATATPASE"/>
</dbReference>
<dbReference type="SMART" id="SM00831">
    <property type="entry name" value="Cation_ATPase_N"/>
    <property type="match status" value="1"/>
</dbReference>
<keyword evidence="5" id="KW-0479">Metal-binding</keyword>
<feature type="transmembrane region" description="Helical" evidence="12">
    <location>
        <begin position="265"/>
        <end position="293"/>
    </location>
</feature>
<comment type="subcellular location">
    <subcellularLocation>
        <location evidence="1">Membrane</location>
        <topology evidence="1">Multi-pass membrane protein</topology>
    </subcellularLocation>
</comment>
<keyword evidence="14" id="KW-0378">Hydrolase</keyword>
<dbReference type="GO" id="GO:0046872">
    <property type="term" value="F:metal ion binding"/>
    <property type="evidence" value="ECO:0007669"/>
    <property type="project" value="UniProtKB-KW"/>
</dbReference>
<feature type="transmembrane region" description="Helical" evidence="12">
    <location>
        <begin position="785"/>
        <end position="803"/>
    </location>
</feature>
<dbReference type="Gene3D" id="2.70.150.10">
    <property type="entry name" value="Calcium-transporting ATPase, cytoplasmic transduction domain A"/>
    <property type="match status" value="1"/>
</dbReference>
<dbReference type="GeneID" id="10668680"/>
<keyword evidence="3" id="KW-0597">Phosphoprotein</keyword>
<dbReference type="InterPro" id="IPR023214">
    <property type="entry name" value="HAD_sf"/>
</dbReference>
<dbReference type="InterPro" id="IPR044492">
    <property type="entry name" value="P_typ_ATPase_HD_dom"/>
</dbReference>
<keyword evidence="7" id="KW-0067">ATP-binding</keyword>
<proteinExistence type="inferred from homology"/>
<dbReference type="Proteomes" id="UP000009231">
    <property type="component" value="Chromosome"/>
</dbReference>
<evidence type="ECO:0000313" key="14">
    <source>
        <dbReference type="EMBL" id="AEG18192.1"/>
    </source>
</evidence>
<dbReference type="STRING" id="868131.MSWAN_1175"/>
<evidence type="ECO:0000256" key="10">
    <source>
        <dbReference type="ARBA" id="ARBA00022989"/>
    </source>
</evidence>
<accession>F6D584</accession>
<feature type="transmembrane region" description="Helical" evidence="12">
    <location>
        <begin position="60"/>
        <end position="79"/>
    </location>
</feature>
<dbReference type="InterPro" id="IPR006534">
    <property type="entry name" value="P-type_ATPase_IIIA"/>
</dbReference>
<feature type="domain" description="Cation-transporting P-type ATPase N-terminal" evidence="13">
    <location>
        <begin position="9"/>
        <end position="81"/>
    </location>
</feature>
<dbReference type="SFLD" id="SFLDF00027">
    <property type="entry name" value="p-type_atpase"/>
    <property type="match status" value="1"/>
</dbReference>
<evidence type="ECO:0000256" key="5">
    <source>
        <dbReference type="ARBA" id="ARBA00022723"/>
    </source>
</evidence>
<dbReference type="FunFam" id="3.40.1110.10:FF:000005">
    <property type="entry name" value="Plasma membrane ATPase"/>
    <property type="match status" value="1"/>
</dbReference>
<dbReference type="HOGENOM" id="CLU_002360_6_4_2"/>
<keyword evidence="11 12" id="KW-0472">Membrane</keyword>
<keyword evidence="9" id="KW-1278">Translocase</keyword>
<keyword evidence="15" id="KW-1185">Reference proteome</keyword>
<dbReference type="EC" id="3.6.3.6" evidence="14"/>
<evidence type="ECO:0000313" key="15">
    <source>
        <dbReference type="Proteomes" id="UP000009231"/>
    </source>
</evidence>
<evidence type="ECO:0000256" key="9">
    <source>
        <dbReference type="ARBA" id="ARBA00022967"/>
    </source>
</evidence>
<keyword evidence="8" id="KW-0460">Magnesium</keyword>
<dbReference type="Pfam" id="PF00690">
    <property type="entry name" value="Cation_ATPase_N"/>
    <property type="match status" value="1"/>
</dbReference>
<dbReference type="FunFam" id="2.70.150.10:FF:000042">
    <property type="entry name" value="Plasma membrane ATPase"/>
    <property type="match status" value="1"/>
</dbReference>
<feature type="transmembrane region" description="Helical" evidence="12">
    <location>
        <begin position="758"/>
        <end position="779"/>
    </location>
</feature>
<dbReference type="InterPro" id="IPR004014">
    <property type="entry name" value="ATPase_P-typ_cation-transptr_N"/>
</dbReference>
<evidence type="ECO:0000259" key="13">
    <source>
        <dbReference type="SMART" id="SM00831"/>
    </source>
</evidence>
<dbReference type="Gene3D" id="3.40.1110.10">
    <property type="entry name" value="Calcium-transporting ATPase, cytoplasmic domain N"/>
    <property type="match status" value="1"/>
</dbReference>
<dbReference type="RefSeq" id="WP_013825693.1">
    <property type="nucleotide sequence ID" value="NC_015574.1"/>
</dbReference>
<dbReference type="FunFam" id="3.40.50.1000:FF:000211">
    <property type="entry name" value="Plasma membrane ATPase"/>
    <property type="match status" value="1"/>
</dbReference>
<evidence type="ECO:0000256" key="2">
    <source>
        <dbReference type="ARBA" id="ARBA00008804"/>
    </source>
</evidence>
<name>F6D584_METPW</name>
<evidence type="ECO:0000256" key="8">
    <source>
        <dbReference type="ARBA" id="ARBA00022842"/>
    </source>
</evidence>
<dbReference type="Gene3D" id="3.40.50.1000">
    <property type="entry name" value="HAD superfamily/HAD-like"/>
    <property type="match status" value="1"/>
</dbReference>
<gene>
    <name evidence="14" type="ordered locus">MSWAN_1175</name>
</gene>
<feature type="transmembrane region" description="Helical" evidence="12">
    <location>
        <begin position="726"/>
        <end position="746"/>
    </location>
</feature>
<dbReference type="SUPFAM" id="SSF81665">
    <property type="entry name" value="Calcium ATPase, transmembrane domain M"/>
    <property type="match status" value="1"/>
</dbReference>
<comment type="similarity">
    <text evidence="2">Belongs to the cation transport ATPase (P-type) (TC 3.A.3) family. Type IIIA subfamily.</text>
</comment>
<dbReference type="Pfam" id="PF00702">
    <property type="entry name" value="Hydrolase"/>
    <property type="match status" value="1"/>
</dbReference>
<evidence type="ECO:0000256" key="4">
    <source>
        <dbReference type="ARBA" id="ARBA00022692"/>
    </source>
</evidence>
<dbReference type="PANTHER" id="PTHR42861">
    <property type="entry name" value="CALCIUM-TRANSPORTING ATPASE"/>
    <property type="match status" value="1"/>
</dbReference>
<organism evidence="14 15">
    <name type="scientific">Methanobacterium paludis (strain DSM 25820 / JCM 18151 / SWAN1)</name>
    <dbReference type="NCBI Taxonomy" id="868131"/>
    <lineage>
        <taxon>Archaea</taxon>
        <taxon>Methanobacteriati</taxon>
        <taxon>Methanobacteriota</taxon>
        <taxon>Methanomada group</taxon>
        <taxon>Methanobacteria</taxon>
        <taxon>Methanobacteriales</taxon>
        <taxon>Methanobacteriaceae</taxon>
        <taxon>Methanobacterium</taxon>
    </lineage>
</organism>
<dbReference type="InterPro" id="IPR023298">
    <property type="entry name" value="ATPase_P-typ_TM_dom_sf"/>
</dbReference>
<keyword evidence="4 12" id="KW-0812">Transmembrane</keyword>
<dbReference type="GO" id="GO:0005524">
    <property type="term" value="F:ATP binding"/>
    <property type="evidence" value="ECO:0007669"/>
    <property type="project" value="UniProtKB-KW"/>
</dbReference>
<dbReference type="GO" id="GO:0016020">
    <property type="term" value="C:membrane"/>
    <property type="evidence" value="ECO:0007669"/>
    <property type="project" value="UniProtKB-SubCell"/>
</dbReference>
<dbReference type="InterPro" id="IPR008250">
    <property type="entry name" value="ATPase_P-typ_transduc_dom_A_sf"/>
</dbReference>
<reference evidence="14 15" key="1">
    <citation type="journal article" date="2014" name="Int. J. Syst. Evol. Microbiol.">
        <title>Methanobacterium paludis sp. nov. and a novel strain of Methanobacterium lacus isolated from northern peatlands.</title>
        <authorList>
            <person name="Cadillo-Quiroz H."/>
            <person name="Brauer S.L."/>
            <person name="Goodson N."/>
            <person name="Yavitt J.B."/>
            <person name="Zinder S.H."/>
        </authorList>
    </citation>
    <scope>NUCLEOTIDE SEQUENCE [LARGE SCALE GENOMIC DNA]</scope>
    <source>
        <strain evidence="15">DSM 25820 / JCM 18151 / SWAN1</strain>
    </source>
</reference>
<dbReference type="SUPFAM" id="SSF56784">
    <property type="entry name" value="HAD-like"/>
    <property type="match status" value="1"/>
</dbReference>
<dbReference type="SUPFAM" id="SSF81653">
    <property type="entry name" value="Calcium ATPase, transduction domain A"/>
    <property type="match status" value="1"/>
</dbReference>
<dbReference type="NCBIfam" id="TIGR01494">
    <property type="entry name" value="ATPase_P-type"/>
    <property type="match status" value="2"/>
</dbReference>
<evidence type="ECO:0000256" key="11">
    <source>
        <dbReference type="ARBA" id="ARBA00023136"/>
    </source>
</evidence>